<keyword evidence="1" id="KW-1133">Transmembrane helix</keyword>
<dbReference type="Proteomes" id="UP000005408">
    <property type="component" value="Unassembled WGS sequence"/>
</dbReference>
<dbReference type="EnsemblMetazoa" id="G29988.5">
    <property type="protein sequence ID" value="G29988.5:cds"/>
    <property type="gene ID" value="G29988"/>
</dbReference>
<accession>A0A8W8LX14</accession>
<feature type="transmembrane region" description="Helical" evidence="1">
    <location>
        <begin position="142"/>
        <end position="160"/>
    </location>
</feature>
<evidence type="ECO:0000313" key="3">
    <source>
        <dbReference type="Proteomes" id="UP000005408"/>
    </source>
</evidence>
<proteinExistence type="predicted"/>
<keyword evidence="1" id="KW-0472">Membrane</keyword>
<keyword evidence="3" id="KW-1185">Reference proteome</keyword>
<evidence type="ECO:0000313" key="2">
    <source>
        <dbReference type="EnsemblMetazoa" id="G29988.5:cds"/>
    </source>
</evidence>
<keyword evidence="1" id="KW-0812">Transmembrane</keyword>
<reference evidence="2" key="1">
    <citation type="submission" date="2022-08" db="UniProtKB">
        <authorList>
            <consortium name="EnsemblMetazoa"/>
        </authorList>
    </citation>
    <scope>IDENTIFICATION</scope>
    <source>
        <strain evidence="2">05x7-T-G4-1.051#20</strain>
    </source>
</reference>
<organism evidence="2 3">
    <name type="scientific">Magallana gigas</name>
    <name type="common">Pacific oyster</name>
    <name type="synonym">Crassostrea gigas</name>
    <dbReference type="NCBI Taxonomy" id="29159"/>
    <lineage>
        <taxon>Eukaryota</taxon>
        <taxon>Metazoa</taxon>
        <taxon>Spiralia</taxon>
        <taxon>Lophotrochozoa</taxon>
        <taxon>Mollusca</taxon>
        <taxon>Bivalvia</taxon>
        <taxon>Autobranchia</taxon>
        <taxon>Pteriomorphia</taxon>
        <taxon>Ostreida</taxon>
        <taxon>Ostreoidea</taxon>
        <taxon>Ostreidae</taxon>
        <taxon>Magallana</taxon>
    </lineage>
</organism>
<protein>
    <submittedName>
        <fullName evidence="2">Uncharacterized protein</fullName>
    </submittedName>
</protein>
<dbReference type="AlphaFoldDB" id="A0A8W8LX14"/>
<evidence type="ECO:0000256" key="1">
    <source>
        <dbReference type="SAM" id="Phobius"/>
    </source>
</evidence>
<sequence length="167" mass="19742">MGNGGSVVYMYPSKIRFTHDSIDSYFSDGHSIPETFRQILWKKITADNLPLIEVMNYEGQWFAVRGNRKLFLFKELEKRGELSKVKVQKIVFDQYLFRTQYTSSNKGKTTLIRDFRHYAMKQELDLIWSEYQCDKNESTIDTMYLVAVYVLALVVWVGLLHKFKPPY</sequence>
<name>A0A8W8LX14_MAGGI</name>